<dbReference type="Proteomes" id="UP001487305">
    <property type="component" value="Unassembled WGS sequence"/>
</dbReference>
<dbReference type="InterPro" id="IPR013785">
    <property type="entry name" value="Aldolase_TIM"/>
</dbReference>
<dbReference type="InterPro" id="IPR007197">
    <property type="entry name" value="rSAM"/>
</dbReference>
<dbReference type="PANTHER" id="PTHR43288">
    <property type="entry name" value="BIOTIN SYNTHASE-RELATED PROTEIN, RADICAL SAM SUPERFAMILY"/>
    <property type="match status" value="1"/>
</dbReference>
<dbReference type="InterPro" id="IPR006638">
    <property type="entry name" value="Elp3/MiaA/NifB-like_rSAM"/>
</dbReference>
<evidence type="ECO:0000256" key="4">
    <source>
        <dbReference type="ARBA" id="ARBA00023014"/>
    </source>
</evidence>
<name>A0ABV1JD32_9ACTN</name>
<keyword evidence="7" id="KW-1185">Reference proteome</keyword>
<dbReference type="InterPro" id="IPR058240">
    <property type="entry name" value="rSAM_sf"/>
</dbReference>
<dbReference type="SMART" id="SM00729">
    <property type="entry name" value="Elp3"/>
    <property type="match status" value="1"/>
</dbReference>
<proteinExistence type="predicted"/>
<keyword evidence="3" id="KW-0408">Iron</keyword>
<gene>
    <name evidence="6" type="ORF">AAA083_08370</name>
</gene>
<evidence type="ECO:0000256" key="2">
    <source>
        <dbReference type="ARBA" id="ARBA00022723"/>
    </source>
</evidence>
<dbReference type="CDD" id="cd01335">
    <property type="entry name" value="Radical_SAM"/>
    <property type="match status" value="1"/>
</dbReference>
<dbReference type="PANTHER" id="PTHR43288:SF1">
    <property type="entry name" value="GLYCYL-RADICAL ENZYME ACTIVATING ENZYME MJ0021-RELATED"/>
    <property type="match status" value="1"/>
</dbReference>
<sequence length="425" mass="47521">MNLSEYKTAFDEVAADYERTVSDFGLAFEGEESQPRRSRFGNAAWACENCGKSLRGGNGWVSPGCLACRTGERTVTFFISLKCPKNCYFCFNPNQEDYELYRRECRDAVGELEQAHAAGAAFDCIALTGGEPLLHFDETRAFFEKARDLYPNAHTRLYTSGFELDAARMDALRESGLREIRFSIKLEDSEAEHRAVEERMRIAVDHIPDVMVEMPVIPGTLDEMRELLEKLAAWGLKGINLLEFCFPLGNAEAFKERGFTLRKQPFDVLYNYWYAGGIPVAGSEAEALELLRYAKERGLDIGVHYCSSDNKNTGQLYQQNSVLPRMQAATGRYRAYRFDGDDYLIKCAKAFGTDVARVGEALEKLAQIQGGIEWSVENGVIAFPDRLIDDVRACVPDVEIGVSLNVLEPAFEGANMREVGIVSGS</sequence>
<evidence type="ECO:0000313" key="6">
    <source>
        <dbReference type="EMBL" id="MEQ3362989.1"/>
    </source>
</evidence>
<reference evidence="6 7" key="1">
    <citation type="submission" date="2024-04" db="EMBL/GenBank/DDBJ databases">
        <title>Human intestinal bacterial collection.</title>
        <authorList>
            <person name="Pauvert C."/>
            <person name="Hitch T.C.A."/>
            <person name="Clavel T."/>
        </authorList>
    </citation>
    <scope>NUCLEOTIDE SEQUENCE [LARGE SCALE GENOMIC DNA]</scope>
    <source>
        <strain evidence="6 7">CLA-KB-H42</strain>
    </source>
</reference>
<dbReference type="PROSITE" id="PS51918">
    <property type="entry name" value="RADICAL_SAM"/>
    <property type="match status" value="1"/>
</dbReference>
<organism evidence="6 7">
    <name type="scientific">Raoultibacter massiliensis</name>
    <dbReference type="NCBI Taxonomy" id="1852371"/>
    <lineage>
        <taxon>Bacteria</taxon>
        <taxon>Bacillati</taxon>
        <taxon>Actinomycetota</taxon>
        <taxon>Coriobacteriia</taxon>
        <taxon>Eggerthellales</taxon>
        <taxon>Eggerthellaceae</taxon>
        <taxon>Raoultibacter</taxon>
    </lineage>
</organism>
<keyword evidence="1" id="KW-0949">S-adenosyl-L-methionine</keyword>
<evidence type="ECO:0000313" key="7">
    <source>
        <dbReference type="Proteomes" id="UP001487305"/>
    </source>
</evidence>
<dbReference type="SUPFAM" id="SSF102114">
    <property type="entry name" value="Radical SAM enzymes"/>
    <property type="match status" value="1"/>
</dbReference>
<dbReference type="Gene3D" id="3.20.20.70">
    <property type="entry name" value="Aldolase class I"/>
    <property type="match status" value="1"/>
</dbReference>
<evidence type="ECO:0000259" key="5">
    <source>
        <dbReference type="PROSITE" id="PS51918"/>
    </source>
</evidence>
<protein>
    <submittedName>
        <fullName evidence="6">Radical SAM protein</fullName>
    </submittedName>
</protein>
<evidence type="ECO:0000256" key="3">
    <source>
        <dbReference type="ARBA" id="ARBA00023004"/>
    </source>
</evidence>
<dbReference type="EMBL" id="JBBNOP010000006">
    <property type="protein sequence ID" value="MEQ3362989.1"/>
    <property type="molecule type" value="Genomic_DNA"/>
</dbReference>
<evidence type="ECO:0000256" key="1">
    <source>
        <dbReference type="ARBA" id="ARBA00022691"/>
    </source>
</evidence>
<dbReference type="RefSeq" id="WP_349227451.1">
    <property type="nucleotide sequence ID" value="NZ_JBBNOP010000006.1"/>
</dbReference>
<keyword evidence="4" id="KW-0411">Iron-sulfur</keyword>
<feature type="domain" description="Radical SAM core" evidence="5">
    <location>
        <begin position="69"/>
        <end position="300"/>
    </location>
</feature>
<dbReference type="SFLD" id="SFLDS00029">
    <property type="entry name" value="Radical_SAM"/>
    <property type="match status" value="1"/>
</dbReference>
<dbReference type="Pfam" id="PF04055">
    <property type="entry name" value="Radical_SAM"/>
    <property type="match status" value="1"/>
</dbReference>
<keyword evidence="2" id="KW-0479">Metal-binding</keyword>
<accession>A0ABV1JD32</accession>
<comment type="caution">
    <text evidence="6">The sequence shown here is derived from an EMBL/GenBank/DDBJ whole genome shotgun (WGS) entry which is preliminary data.</text>
</comment>